<organism evidence="2 3">
    <name type="scientific">Dothistroma septosporum (strain NZE10 / CBS 128990)</name>
    <name type="common">Red band needle blight fungus</name>
    <name type="synonym">Mycosphaerella pini</name>
    <dbReference type="NCBI Taxonomy" id="675120"/>
    <lineage>
        <taxon>Eukaryota</taxon>
        <taxon>Fungi</taxon>
        <taxon>Dikarya</taxon>
        <taxon>Ascomycota</taxon>
        <taxon>Pezizomycotina</taxon>
        <taxon>Dothideomycetes</taxon>
        <taxon>Dothideomycetidae</taxon>
        <taxon>Mycosphaerellales</taxon>
        <taxon>Mycosphaerellaceae</taxon>
        <taxon>Dothistroma</taxon>
    </lineage>
</organism>
<feature type="compositionally biased region" description="Polar residues" evidence="1">
    <location>
        <begin position="160"/>
        <end position="172"/>
    </location>
</feature>
<feature type="region of interest" description="Disordered" evidence="1">
    <location>
        <begin position="1"/>
        <end position="180"/>
    </location>
</feature>
<gene>
    <name evidence="2" type="ORF">DOTSEDRAFT_29746</name>
</gene>
<feature type="compositionally biased region" description="Polar residues" evidence="1">
    <location>
        <begin position="82"/>
        <end position="92"/>
    </location>
</feature>
<keyword evidence="3" id="KW-1185">Reference proteome</keyword>
<dbReference type="InterPro" id="IPR022190">
    <property type="entry name" value="DUF3716"/>
</dbReference>
<dbReference type="HOGENOM" id="CLU_368427_0_0_1"/>
<dbReference type="AlphaFoldDB" id="M2XZR1"/>
<evidence type="ECO:0000313" key="2">
    <source>
        <dbReference type="EMBL" id="EME38163.1"/>
    </source>
</evidence>
<protein>
    <submittedName>
        <fullName evidence="2">Uncharacterized protein</fullName>
    </submittedName>
</protein>
<feature type="compositionally biased region" description="Low complexity" evidence="1">
    <location>
        <begin position="106"/>
        <end position="115"/>
    </location>
</feature>
<sequence length="756" mass="85351">MCALRDGTPSPSGESSALFVTPSSSSERNDAIDAQRPELDRTDDDDELYRCTPDLVARQASSPDAAVLRESYLAARRDRVTSRTPSPRSQQEGPPRTFGPFLEDTSSLPSGSRSISRPDADVEHISSIVPQNDRRKPFYQSEDQDAAATWRAEQHHPIFQGQSRDVSETLSHPSFPGVVQQVSNGSVNLEDTEMVDAPSSQEEERASSREIPSSSPLSSRNTTPEIQERDWEIVRIEDSQIKDGIRERKIAWQATRHSRALMRTGPGGKVVLNVAGVRWGGMREQTVEPQEVDDNGMVRVYWATTWHPDWDLPKDLVARWERRYGDDEGTKEEKQLPRWWLWPEQTEECLPPEPEPDPGERELMPLTEEDTFTLEAGKDYTISFLEQRRRALTLPVVDHGVPDSTILRFLNMRVRNRLRIADDFEKHHFRSNNLFVRTSLIYIFGTAMLKSCSHCREGGGPYPRCVTWLGELSGACCNCSYFRRGSNCEYHFTVRWIKAPKLPADRDAMDVDDGDFPPFDDPSIDPSSNPTSTPPSSDPNNSRAHVSRDSSNEVLSNENPPEVGGDNVPDPVDQDGAGSSTTTNQLVDQSTTPQSTFDVGNHNSASQNERPGRIRSDSDTSIKSEEVDASYEGKSTFHHDGCLAPPAPCRDRVCGRLIDGNYHSVSRVFRGETFAKGQATDEQVNFILSCCTCTNTQALQQAWEKFQRVEHERNARPRYQSREQYFSHDCWRVLNQLITWCPEKWSFDGEIDLTHD</sequence>
<reference evidence="2 3" key="2">
    <citation type="journal article" date="2012" name="PLoS Pathog.">
        <title>Diverse lifestyles and strategies of plant pathogenesis encoded in the genomes of eighteen Dothideomycetes fungi.</title>
        <authorList>
            <person name="Ohm R.A."/>
            <person name="Feau N."/>
            <person name="Henrissat B."/>
            <person name="Schoch C.L."/>
            <person name="Horwitz B.A."/>
            <person name="Barry K.W."/>
            <person name="Condon B.J."/>
            <person name="Copeland A.C."/>
            <person name="Dhillon B."/>
            <person name="Glaser F."/>
            <person name="Hesse C.N."/>
            <person name="Kosti I."/>
            <person name="LaButti K."/>
            <person name="Lindquist E.A."/>
            <person name="Lucas S."/>
            <person name="Salamov A.A."/>
            <person name="Bradshaw R.E."/>
            <person name="Ciuffetti L."/>
            <person name="Hamelin R.C."/>
            <person name="Kema G.H.J."/>
            <person name="Lawrence C."/>
            <person name="Scott J.A."/>
            <person name="Spatafora J.W."/>
            <person name="Turgeon B.G."/>
            <person name="de Wit P.J.G.M."/>
            <person name="Zhong S."/>
            <person name="Goodwin S.B."/>
            <person name="Grigoriev I.V."/>
        </authorList>
    </citation>
    <scope>NUCLEOTIDE SEQUENCE [LARGE SCALE GENOMIC DNA]</scope>
    <source>
        <strain evidence="3">NZE10 / CBS 128990</strain>
    </source>
</reference>
<name>M2XZR1_DOTSN</name>
<dbReference type="OrthoDB" id="3650962at2759"/>
<proteinExistence type="predicted"/>
<dbReference type="Proteomes" id="UP000016933">
    <property type="component" value="Unassembled WGS sequence"/>
</dbReference>
<feature type="region of interest" description="Disordered" evidence="1">
    <location>
        <begin position="507"/>
        <end position="628"/>
    </location>
</feature>
<dbReference type="Pfam" id="PF12511">
    <property type="entry name" value="DUF3716"/>
    <property type="match status" value="1"/>
</dbReference>
<feature type="compositionally biased region" description="Polar residues" evidence="1">
    <location>
        <begin position="577"/>
        <end position="609"/>
    </location>
</feature>
<dbReference type="EMBL" id="KB446548">
    <property type="protein sequence ID" value="EME38163.1"/>
    <property type="molecule type" value="Genomic_DNA"/>
</dbReference>
<feature type="compositionally biased region" description="Low complexity" evidence="1">
    <location>
        <begin position="209"/>
        <end position="220"/>
    </location>
</feature>
<feature type="region of interest" description="Disordered" evidence="1">
    <location>
        <begin position="194"/>
        <end position="226"/>
    </location>
</feature>
<reference evidence="3" key="1">
    <citation type="journal article" date="2012" name="PLoS Genet.">
        <title>The genomes of the fungal plant pathogens Cladosporium fulvum and Dothistroma septosporum reveal adaptation to different hosts and lifestyles but also signatures of common ancestry.</title>
        <authorList>
            <person name="de Wit P.J.G.M."/>
            <person name="van der Burgt A."/>
            <person name="Oekmen B."/>
            <person name="Stergiopoulos I."/>
            <person name="Abd-Elsalam K.A."/>
            <person name="Aerts A.L."/>
            <person name="Bahkali A.H."/>
            <person name="Beenen H.G."/>
            <person name="Chettri P."/>
            <person name="Cox M.P."/>
            <person name="Datema E."/>
            <person name="de Vries R.P."/>
            <person name="Dhillon B."/>
            <person name="Ganley A.R."/>
            <person name="Griffiths S.A."/>
            <person name="Guo Y."/>
            <person name="Hamelin R.C."/>
            <person name="Henrissat B."/>
            <person name="Kabir M.S."/>
            <person name="Jashni M.K."/>
            <person name="Kema G."/>
            <person name="Klaubauf S."/>
            <person name="Lapidus A."/>
            <person name="Levasseur A."/>
            <person name="Lindquist E."/>
            <person name="Mehrabi R."/>
            <person name="Ohm R.A."/>
            <person name="Owen T.J."/>
            <person name="Salamov A."/>
            <person name="Schwelm A."/>
            <person name="Schijlen E."/>
            <person name="Sun H."/>
            <person name="van den Burg H.A."/>
            <person name="van Ham R.C.H.J."/>
            <person name="Zhang S."/>
            <person name="Goodwin S.B."/>
            <person name="Grigoriev I.V."/>
            <person name="Collemare J."/>
            <person name="Bradshaw R.E."/>
        </authorList>
    </citation>
    <scope>NUCLEOTIDE SEQUENCE [LARGE SCALE GENOMIC DNA]</scope>
    <source>
        <strain evidence="3">NZE10 / CBS 128990</strain>
    </source>
</reference>
<feature type="compositionally biased region" description="Basic and acidic residues" evidence="1">
    <location>
        <begin position="610"/>
        <end position="626"/>
    </location>
</feature>
<dbReference type="OMA" id="PEIQERD"/>
<evidence type="ECO:0000313" key="3">
    <source>
        <dbReference type="Proteomes" id="UP000016933"/>
    </source>
</evidence>
<accession>M2XZR1</accession>
<feature type="compositionally biased region" description="Basic and acidic residues" evidence="1">
    <location>
        <begin position="27"/>
        <end position="40"/>
    </location>
</feature>
<dbReference type="eggNOG" id="ENOG502T7WT">
    <property type="taxonomic scope" value="Eukaryota"/>
</dbReference>
<evidence type="ECO:0000256" key="1">
    <source>
        <dbReference type="SAM" id="MobiDB-lite"/>
    </source>
</evidence>